<dbReference type="PANTHER" id="PTHR39322">
    <property type="entry name" value="ACYL-HOMOSERINE-LACTONE SYNTHASE"/>
    <property type="match status" value="1"/>
</dbReference>
<dbReference type="EC" id="2.3.1.184" evidence="6"/>
<reference evidence="7 8" key="1">
    <citation type="submission" date="2021-05" db="EMBL/GenBank/DDBJ databases">
        <title>Bacteria Genome sequencing.</title>
        <authorList>
            <person name="Takabe Y."/>
            <person name="Nakajima Y."/>
            <person name="Suzuki S."/>
            <person name="Shiozaki T."/>
        </authorList>
    </citation>
    <scope>NUCLEOTIDE SEQUENCE [LARGE SCALE GENOMIC DNA]</scope>
    <source>
        <strain evidence="7 8">AI_62</strain>
    </source>
</reference>
<dbReference type="SUPFAM" id="SSF55729">
    <property type="entry name" value="Acyl-CoA N-acyltransferases (Nat)"/>
    <property type="match status" value="1"/>
</dbReference>
<keyword evidence="3 6" id="KW-0949">S-adenosyl-L-methionine</keyword>
<dbReference type="Gene3D" id="3.40.630.30">
    <property type="match status" value="1"/>
</dbReference>
<comment type="similarity">
    <text evidence="5 6">Belongs to the autoinducer synthase family.</text>
</comment>
<evidence type="ECO:0000256" key="2">
    <source>
        <dbReference type="ARBA" id="ARBA00022679"/>
    </source>
</evidence>
<keyword evidence="4 5" id="KW-0071">Autoinducer synthesis</keyword>
<protein>
    <recommendedName>
        <fullName evidence="6">Acyl-homoserine-lactone synthase</fullName>
        <ecNumber evidence="6">2.3.1.184</ecNumber>
    </recommendedName>
    <alternativeName>
        <fullName evidence="6">Autoinducer synthesis protein</fullName>
    </alternativeName>
</protein>
<name>A0ABQ4NL05_9RHOB</name>
<keyword evidence="8" id="KW-1185">Reference proteome</keyword>
<dbReference type="Proteomes" id="UP000786693">
    <property type="component" value="Unassembled WGS sequence"/>
</dbReference>
<dbReference type="PROSITE" id="PS51187">
    <property type="entry name" value="AUTOINDUCER_SYNTH_2"/>
    <property type="match status" value="1"/>
</dbReference>
<proteinExistence type="inferred from homology"/>
<dbReference type="EMBL" id="BPFH01000003">
    <property type="protein sequence ID" value="GIT95098.1"/>
    <property type="molecule type" value="Genomic_DNA"/>
</dbReference>
<evidence type="ECO:0000256" key="1">
    <source>
        <dbReference type="ARBA" id="ARBA00022654"/>
    </source>
</evidence>
<dbReference type="PRINTS" id="PR01549">
    <property type="entry name" value="AUTOINDCRSYN"/>
</dbReference>
<dbReference type="RefSeq" id="WP_220748614.1">
    <property type="nucleotide sequence ID" value="NZ_BPFH01000003.1"/>
</dbReference>
<comment type="catalytic activity">
    <reaction evidence="6">
        <text>a fatty acyl-[ACP] + S-adenosyl-L-methionine = an N-acyl-L-homoserine lactone + S-methyl-5'-thioadenosine + holo-[ACP] + H(+)</text>
        <dbReference type="Rhea" id="RHEA:10096"/>
        <dbReference type="Rhea" id="RHEA-COMP:9685"/>
        <dbReference type="Rhea" id="RHEA-COMP:14125"/>
        <dbReference type="ChEBI" id="CHEBI:15378"/>
        <dbReference type="ChEBI" id="CHEBI:17509"/>
        <dbReference type="ChEBI" id="CHEBI:55474"/>
        <dbReference type="ChEBI" id="CHEBI:59789"/>
        <dbReference type="ChEBI" id="CHEBI:64479"/>
        <dbReference type="ChEBI" id="CHEBI:138651"/>
        <dbReference type="EC" id="2.3.1.184"/>
    </reaction>
</comment>
<gene>
    <name evidence="7" type="ORF">JANAI62_17210</name>
</gene>
<dbReference type="Pfam" id="PF00765">
    <property type="entry name" value="Autoind_synth"/>
    <property type="match status" value="1"/>
</dbReference>
<keyword evidence="2 6" id="KW-0808">Transferase</keyword>
<organism evidence="7 8">
    <name type="scientific">Jannaschia pagri</name>
    <dbReference type="NCBI Taxonomy" id="2829797"/>
    <lineage>
        <taxon>Bacteria</taxon>
        <taxon>Pseudomonadati</taxon>
        <taxon>Pseudomonadota</taxon>
        <taxon>Alphaproteobacteria</taxon>
        <taxon>Rhodobacterales</taxon>
        <taxon>Roseobacteraceae</taxon>
        <taxon>Jannaschia</taxon>
    </lineage>
</organism>
<sequence length="205" mass="22409">MIRYLYASDLDRNGALAAGMFRDRTAQFRDRMGWDVDVDALGWETDAYDRLDPLYVIAEDHRGRHAGSLRFLPTTGDTMLGDVFPHLTGGGPIRSPLIWECTRFCLSPTADAGVARRLLLAASEVGLAMGLRHSVAVFDAPMVRVYRRLGWQPDILGTDAGISAGLWTFSDAVHDGLCDRAGISPQQSRAWLEADLGHLPLAVGA</sequence>
<keyword evidence="1 5" id="KW-0673">Quorum sensing</keyword>
<evidence type="ECO:0000256" key="3">
    <source>
        <dbReference type="ARBA" id="ARBA00022691"/>
    </source>
</evidence>
<evidence type="ECO:0000256" key="4">
    <source>
        <dbReference type="ARBA" id="ARBA00022929"/>
    </source>
</evidence>
<dbReference type="InterPro" id="IPR016181">
    <property type="entry name" value="Acyl_CoA_acyltransferase"/>
</dbReference>
<evidence type="ECO:0000256" key="6">
    <source>
        <dbReference type="RuleBase" id="RU361135"/>
    </source>
</evidence>
<evidence type="ECO:0000313" key="8">
    <source>
        <dbReference type="Proteomes" id="UP000786693"/>
    </source>
</evidence>
<evidence type="ECO:0000313" key="7">
    <source>
        <dbReference type="EMBL" id="GIT95098.1"/>
    </source>
</evidence>
<dbReference type="InterPro" id="IPR001690">
    <property type="entry name" value="Autoind_synthase"/>
</dbReference>
<dbReference type="PANTHER" id="PTHR39322:SF1">
    <property type="entry name" value="ISOVALERYL-HOMOSERINE LACTONE SYNTHASE"/>
    <property type="match status" value="1"/>
</dbReference>
<evidence type="ECO:0000256" key="5">
    <source>
        <dbReference type="PROSITE-ProRule" id="PRU00533"/>
    </source>
</evidence>
<comment type="caution">
    <text evidence="7">The sequence shown here is derived from an EMBL/GenBank/DDBJ whole genome shotgun (WGS) entry which is preliminary data.</text>
</comment>
<accession>A0ABQ4NL05</accession>